<dbReference type="EMBL" id="DABALL010000012">
    <property type="protein sequence ID" value="HAH1419005.1"/>
    <property type="molecule type" value="Genomic_DNA"/>
</dbReference>
<dbReference type="SUPFAM" id="SSF46785">
    <property type="entry name" value="Winged helix' DNA-binding domain"/>
    <property type="match status" value="1"/>
</dbReference>
<dbReference type="GO" id="GO:0045892">
    <property type="term" value="P:negative regulation of DNA-templated transcription"/>
    <property type="evidence" value="ECO:0007669"/>
    <property type="project" value="TreeGrafter"/>
</dbReference>
<evidence type="ECO:0000313" key="7">
    <source>
        <dbReference type="EMBL" id="EFM0516197.1"/>
    </source>
</evidence>
<evidence type="ECO:0000313" key="15">
    <source>
        <dbReference type="Proteomes" id="UP000531916"/>
    </source>
</evidence>
<dbReference type="InterPro" id="IPR011663">
    <property type="entry name" value="UTRA"/>
</dbReference>
<dbReference type="AlphaFoldDB" id="A0A0H0H078"/>
<dbReference type="GO" id="GO:0003700">
    <property type="term" value="F:DNA-binding transcription factor activity"/>
    <property type="evidence" value="ECO:0007669"/>
    <property type="project" value="InterPro"/>
</dbReference>
<dbReference type="EMBL" id="QYOH01000114">
    <property type="protein sequence ID" value="TXU28855.1"/>
    <property type="molecule type" value="Genomic_DNA"/>
</dbReference>
<dbReference type="Proteomes" id="UP000186595">
    <property type="component" value="Unassembled WGS sequence"/>
</dbReference>
<evidence type="ECO:0000313" key="14">
    <source>
        <dbReference type="Proteomes" id="UP000528504"/>
    </source>
</evidence>
<dbReference type="SUPFAM" id="SSF64288">
    <property type="entry name" value="Chorismate lyase-like"/>
    <property type="match status" value="1"/>
</dbReference>
<dbReference type="EMBL" id="AASEPP010000043">
    <property type="protein sequence ID" value="EFC2248285.1"/>
    <property type="molecule type" value="Genomic_DNA"/>
</dbReference>
<dbReference type="Proteomes" id="UP000523388">
    <property type="component" value="Unassembled WGS sequence"/>
</dbReference>
<dbReference type="EMBL" id="AASCJS010000003">
    <property type="protein sequence ID" value="EFA9844393.1"/>
    <property type="molecule type" value="Genomic_DNA"/>
</dbReference>
<dbReference type="Proteomes" id="UP000844228">
    <property type="component" value="Unassembled WGS sequence"/>
</dbReference>
<dbReference type="CDD" id="cd07377">
    <property type="entry name" value="WHTH_GntR"/>
    <property type="match status" value="1"/>
</dbReference>
<evidence type="ECO:0000313" key="5">
    <source>
        <dbReference type="EMBL" id="EFA9844393.1"/>
    </source>
</evidence>
<dbReference type="Proteomes" id="UP000460654">
    <property type="component" value="Unassembled WGS sequence"/>
</dbReference>
<keyword evidence="2" id="KW-0238">DNA-binding</keyword>
<dbReference type="Proteomes" id="UP000531916">
    <property type="component" value="Unassembled WGS sequence"/>
</dbReference>
<comment type="caution">
    <text evidence="5">The sequence shown here is derived from an EMBL/GenBank/DDBJ whole genome shotgun (WGS) entry which is preliminary data.</text>
</comment>
<feature type="domain" description="HTH gntR-type" evidence="4">
    <location>
        <begin position="11"/>
        <end position="79"/>
    </location>
</feature>
<dbReference type="Gene3D" id="1.10.10.10">
    <property type="entry name" value="Winged helix-like DNA-binding domain superfamily/Winged helix DNA-binding domain"/>
    <property type="match status" value="1"/>
</dbReference>
<evidence type="ECO:0000256" key="1">
    <source>
        <dbReference type="ARBA" id="ARBA00023015"/>
    </source>
</evidence>
<dbReference type="InterPro" id="IPR050679">
    <property type="entry name" value="Bact_HTH_transcr_reg"/>
</dbReference>
<evidence type="ECO:0000259" key="4">
    <source>
        <dbReference type="PROSITE" id="PS50949"/>
    </source>
</evidence>
<evidence type="ECO:0000313" key="9">
    <source>
        <dbReference type="EMBL" id="OKB73764.1"/>
    </source>
</evidence>
<sequence>MIRIYKASKGQLKHREIFDEIKKKIDNGEWKEGKAIPTERELAEHFLSSRTTIRKAIESLKQRGYLHSVHGQGTFTLPARSRENHLLHSFTDDIKARGGVPAQNILEIGYIPLSDIIRKNLELDIHVHTVFCIKRIRYMGSTPLGIQTSWLALNDGQEITLEELLATGSLYILLEEKLAIKPLEATEIISARLPSPLERQLLELTADDVVLSCTRVTLSVERKPMEYVEMVYPASRYSYKARITKDSFSV</sequence>
<protein>
    <submittedName>
        <fullName evidence="5">GntR family transcriptional regulator</fullName>
    </submittedName>
</protein>
<dbReference type="PROSITE" id="PS50949">
    <property type="entry name" value="HTH_GNTR"/>
    <property type="match status" value="1"/>
</dbReference>
<evidence type="ECO:0000313" key="13">
    <source>
        <dbReference type="Proteomes" id="UP000523388"/>
    </source>
</evidence>
<dbReference type="InterPro" id="IPR036390">
    <property type="entry name" value="WH_DNA-bd_sf"/>
</dbReference>
<dbReference type="InterPro" id="IPR000524">
    <property type="entry name" value="Tscrpt_reg_HTH_GntR"/>
</dbReference>
<reference evidence="8" key="3">
    <citation type="submission" date="2018-08" db="EMBL/GenBank/DDBJ databases">
        <authorList>
            <consortium name="NCBI Pathogen Detection Project"/>
        </authorList>
    </citation>
    <scope>NUCLEOTIDE SEQUENCE</scope>
    <source>
        <strain evidence="8">W1_5_ERB1</strain>
    </source>
</reference>
<keyword evidence="3" id="KW-0804">Transcription</keyword>
<evidence type="ECO:0000313" key="11">
    <source>
        <dbReference type="Proteomes" id="UP000186595"/>
    </source>
</evidence>
<dbReference type="GO" id="GO:0003677">
    <property type="term" value="F:DNA binding"/>
    <property type="evidence" value="ECO:0007669"/>
    <property type="project" value="UniProtKB-KW"/>
</dbReference>
<dbReference type="PANTHER" id="PTHR44846">
    <property type="entry name" value="MANNOSYL-D-GLYCERATE TRANSPORT/METABOLISM SYSTEM REPRESSOR MNGR-RELATED"/>
    <property type="match status" value="1"/>
</dbReference>
<gene>
    <name evidence="9" type="ORF">BMT50_13715</name>
    <name evidence="5" type="ORF">C1Q91_000710</name>
    <name evidence="7" type="ORF">CF22_002191</name>
    <name evidence="10" type="ORF">D4N09_25710</name>
    <name evidence="6" type="ORF">E5H86_21250</name>
    <name evidence="8" type="ORF">HHH44_002401</name>
</gene>
<dbReference type="PRINTS" id="PR00035">
    <property type="entry name" value="HTHGNTR"/>
</dbReference>
<dbReference type="Proteomes" id="UP000528504">
    <property type="component" value="Unassembled WGS sequence"/>
</dbReference>
<evidence type="ECO:0000313" key="12">
    <source>
        <dbReference type="Proteomes" id="UP000460654"/>
    </source>
</evidence>
<evidence type="ECO:0000313" key="10">
    <source>
        <dbReference type="EMBL" id="TXU28855.1"/>
    </source>
</evidence>
<proteinExistence type="predicted"/>
<dbReference type="PANTHER" id="PTHR44846:SF1">
    <property type="entry name" value="MANNOSYL-D-GLYCERATE TRANSPORT_METABOLISM SYSTEM REPRESSOR MNGR-RELATED"/>
    <property type="match status" value="1"/>
</dbReference>
<dbReference type="EMBL" id="AATJQG010000008">
    <property type="protein sequence ID" value="EFM0516197.1"/>
    <property type="molecule type" value="Genomic_DNA"/>
</dbReference>
<dbReference type="InterPro" id="IPR028978">
    <property type="entry name" value="Chorismate_lyase_/UTRA_dom_sf"/>
</dbReference>
<dbReference type="SMART" id="SM00866">
    <property type="entry name" value="UTRA"/>
    <property type="match status" value="1"/>
</dbReference>
<evidence type="ECO:0000313" key="8">
    <source>
        <dbReference type="EMBL" id="HAH1419005.1"/>
    </source>
</evidence>
<organism evidence="5 13">
    <name type="scientific">Escherichia coli</name>
    <dbReference type="NCBI Taxonomy" id="562"/>
    <lineage>
        <taxon>Bacteria</taxon>
        <taxon>Pseudomonadati</taxon>
        <taxon>Pseudomonadota</taxon>
        <taxon>Gammaproteobacteria</taxon>
        <taxon>Enterobacterales</taxon>
        <taxon>Enterobacteriaceae</taxon>
        <taxon>Escherichia</taxon>
    </lineage>
</organism>
<dbReference type="Pfam" id="PF07702">
    <property type="entry name" value="UTRA"/>
    <property type="match status" value="1"/>
</dbReference>
<evidence type="ECO:0000256" key="3">
    <source>
        <dbReference type="ARBA" id="ARBA00023163"/>
    </source>
</evidence>
<reference evidence="10 12" key="5">
    <citation type="submission" date="2018-09" db="EMBL/GenBank/DDBJ databases">
        <title>Persistent metagenomic signatures of early life antibiotic treatment in the infant gut microbiota and resistome.</title>
        <authorList>
            <person name="Gasparrini A.J."/>
        </authorList>
    </citation>
    <scope>NUCLEOTIDE SEQUENCE [LARGE SCALE GENOMIC DNA]</scope>
    <source>
        <strain evidence="10 12">T0181B.E-10</strain>
    </source>
</reference>
<reference evidence="6 15" key="6">
    <citation type="submission" date="2019-04" db="EMBL/GenBank/DDBJ databases">
        <authorList>
            <consortium name="NARMS: The National Antimicrobial Resistance Monitoring System"/>
        </authorList>
    </citation>
    <scope>NUCLEOTIDE SEQUENCE [LARGE SCALE GENOMIC DNA]</scope>
    <source>
        <strain evidence="6 15">FSIS11919500</strain>
    </source>
</reference>
<dbReference type="EMBL" id="MPGR01000001">
    <property type="protein sequence ID" value="OKB73764.1"/>
    <property type="molecule type" value="Genomic_DNA"/>
</dbReference>
<keyword evidence="1" id="KW-0805">Transcription regulation</keyword>
<dbReference type="Gene3D" id="3.40.1410.10">
    <property type="entry name" value="Chorismate lyase-like"/>
    <property type="match status" value="1"/>
</dbReference>
<reference evidence="9 11" key="1">
    <citation type="submission" date="2016-11" db="EMBL/GenBank/DDBJ databases">
        <title>Draft genome sequences of five Shigatoxin-producing Escherichia coli isolates harboring the new recently described Subtilase cytotoxin allelic variant subAB2-3.</title>
        <authorList>
            <person name="Tasara T."/>
            <person name="Fierz L."/>
            <person name="Klumpp J."/>
            <person name="Schmidt H."/>
            <person name="Stephan R."/>
        </authorList>
    </citation>
    <scope>NUCLEOTIDE SEQUENCE [LARGE SCALE GENOMIC DNA]</scope>
    <source>
        <strain evidence="9 11">453</strain>
    </source>
</reference>
<dbReference type="InterPro" id="IPR036388">
    <property type="entry name" value="WH-like_DNA-bd_sf"/>
</dbReference>
<reference evidence="13 14" key="4">
    <citation type="submission" date="2018-08" db="EMBL/GenBank/DDBJ databases">
        <authorList>
            <consortium name="GenomeTrakr network: Whole genome sequencing for foodborne pathogen traceback"/>
        </authorList>
    </citation>
    <scope>NUCLEOTIDE SEQUENCE [LARGE SCALE GENOMIC DNA]</scope>
    <source>
        <strain evidence="5 13">AZ-TG102963</strain>
        <strain evidence="7 14">AZ-TG60901</strain>
    </source>
</reference>
<dbReference type="Pfam" id="PF00392">
    <property type="entry name" value="GntR"/>
    <property type="match status" value="1"/>
</dbReference>
<evidence type="ECO:0000313" key="6">
    <source>
        <dbReference type="EMBL" id="EFC2248285.1"/>
    </source>
</evidence>
<name>A0A0H0H078_ECOLX</name>
<accession>A0A0H0H078</accession>
<reference evidence="8" key="2">
    <citation type="journal article" date="2018" name="Genome Biol.">
        <title>SKESA: strategic k-mer extension for scrupulous assemblies.</title>
        <authorList>
            <person name="Souvorov A."/>
            <person name="Agarwala R."/>
            <person name="Lipman D.J."/>
        </authorList>
    </citation>
    <scope>NUCLEOTIDE SEQUENCE [LARGE SCALE GENOMIC DNA]</scope>
    <source>
        <strain evidence="8">W1_5_ERB1</strain>
    </source>
</reference>
<evidence type="ECO:0000256" key="2">
    <source>
        <dbReference type="ARBA" id="ARBA00023125"/>
    </source>
</evidence>
<dbReference type="RefSeq" id="WP_000619461.1">
    <property type="nucleotide sequence ID" value="NZ_AP022107.1"/>
</dbReference>
<dbReference type="SMART" id="SM00345">
    <property type="entry name" value="HTH_GNTR"/>
    <property type="match status" value="1"/>
</dbReference>